<feature type="non-terminal residue" evidence="2">
    <location>
        <position position="1"/>
    </location>
</feature>
<dbReference type="Pfam" id="PF17765">
    <property type="entry name" value="MLTR_LBD"/>
    <property type="match status" value="1"/>
</dbReference>
<dbReference type="InterPro" id="IPR041413">
    <property type="entry name" value="MLTR_LBD"/>
</dbReference>
<proteinExistence type="predicted"/>
<dbReference type="PANTHER" id="PTHR35010:SF2">
    <property type="entry name" value="BLL4672 PROTEIN"/>
    <property type="match status" value="1"/>
</dbReference>
<organism evidence="2 3">
    <name type="scientific">Gordonia sputi NBRC 100414</name>
    <dbReference type="NCBI Taxonomy" id="1089453"/>
    <lineage>
        <taxon>Bacteria</taxon>
        <taxon>Bacillati</taxon>
        <taxon>Actinomycetota</taxon>
        <taxon>Actinomycetes</taxon>
        <taxon>Mycobacteriales</taxon>
        <taxon>Gordoniaceae</taxon>
        <taxon>Gordonia</taxon>
    </lineage>
</organism>
<dbReference type="PANTHER" id="PTHR35010">
    <property type="entry name" value="BLL4672 PROTEIN-RELATED"/>
    <property type="match status" value="1"/>
</dbReference>
<keyword evidence="3" id="KW-1185">Reference proteome</keyword>
<dbReference type="eggNOG" id="COG1396">
    <property type="taxonomic scope" value="Bacteria"/>
</dbReference>
<dbReference type="AlphaFoldDB" id="H5U772"/>
<evidence type="ECO:0000313" key="3">
    <source>
        <dbReference type="Proteomes" id="UP000005845"/>
    </source>
</evidence>
<dbReference type="Proteomes" id="UP000005845">
    <property type="component" value="Unassembled WGS sequence"/>
</dbReference>
<dbReference type="InterPro" id="IPR001387">
    <property type="entry name" value="Cro/C1-type_HTH"/>
</dbReference>
<feature type="domain" description="HTH cro/C1-type" evidence="1">
    <location>
        <begin position="39"/>
        <end position="90"/>
    </location>
</feature>
<dbReference type="Gene3D" id="1.10.260.40">
    <property type="entry name" value="lambda repressor-like DNA-binding domains"/>
    <property type="match status" value="1"/>
</dbReference>
<dbReference type="SUPFAM" id="SSF47413">
    <property type="entry name" value="lambda repressor-like DNA-binding domains"/>
    <property type="match status" value="1"/>
</dbReference>
<dbReference type="Gene3D" id="3.30.450.180">
    <property type="match status" value="1"/>
</dbReference>
<evidence type="ECO:0000259" key="1">
    <source>
        <dbReference type="PROSITE" id="PS50943"/>
    </source>
</evidence>
<dbReference type="Pfam" id="PF13560">
    <property type="entry name" value="HTH_31"/>
    <property type="match status" value="1"/>
</dbReference>
<reference evidence="2 3" key="1">
    <citation type="submission" date="2012-02" db="EMBL/GenBank/DDBJ databases">
        <title>Whole genome shotgun sequence of Gordonia sputi NBRC 100414.</title>
        <authorList>
            <person name="Yoshida I."/>
            <person name="Hosoyama A."/>
            <person name="Tsuchikane K."/>
            <person name="Katsumata H."/>
            <person name="Yamazaki S."/>
            <person name="Fujita N."/>
        </authorList>
    </citation>
    <scope>NUCLEOTIDE SEQUENCE [LARGE SCALE GENOMIC DNA]</scope>
    <source>
        <strain evidence="2 3">NBRC 100414</strain>
    </source>
</reference>
<gene>
    <name evidence="2" type="ORF">GOSPT_137_00010</name>
</gene>
<dbReference type="GO" id="GO:0003677">
    <property type="term" value="F:DNA binding"/>
    <property type="evidence" value="ECO:0007669"/>
    <property type="project" value="UniProtKB-KW"/>
</dbReference>
<dbReference type="InterPro" id="IPR010982">
    <property type="entry name" value="Lambda_DNA-bd_dom_sf"/>
</dbReference>
<dbReference type="PROSITE" id="PS50943">
    <property type="entry name" value="HTH_CROC1"/>
    <property type="match status" value="1"/>
</dbReference>
<keyword evidence="2" id="KW-0238">DNA-binding</keyword>
<evidence type="ECO:0000313" key="2">
    <source>
        <dbReference type="EMBL" id="GAB41580.1"/>
    </source>
</evidence>
<dbReference type="CDD" id="cd00093">
    <property type="entry name" value="HTH_XRE"/>
    <property type="match status" value="1"/>
</dbReference>
<name>H5U772_9ACTN</name>
<dbReference type="SMART" id="SM00530">
    <property type="entry name" value="HTH_XRE"/>
    <property type="match status" value="1"/>
</dbReference>
<dbReference type="EMBL" id="BAFC01000135">
    <property type="protein sequence ID" value="GAB41580.1"/>
    <property type="molecule type" value="Genomic_DNA"/>
</dbReference>
<comment type="caution">
    <text evidence="2">The sequence shown here is derived from an EMBL/GenBank/DDBJ whole genome shotgun (WGS) entry which is preliminary data.</text>
</comment>
<accession>H5U772</accession>
<protein>
    <submittedName>
        <fullName evidence="2">Putative DNA-binding protein</fullName>
    </submittedName>
</protein>
<sequence>PPPYLHVMDAAGSDVGDFLRTRRNRLTPEQTGIIAGGRRRVKGLRREEVATLAGISVDYYAKMERGDLSGVSPQVVTALARALQLDEAEVDHLHALVRAADPRSTQSRSRSGRTTIRPGLQRFIDAVTEAPVWVRNRRMDYVAANPMGRALYSPLLDDSTSKVNTARFMFLNPASRDFFPDWNQGADDIVATLRTYAGANPHDSELTQLIGELATRSNAFRMRWAAHHVRHHRAGIKRVHHPDVGDLELAYEAMELPSYPDLHMFACTAEPGSPSDERLKLLASLAASIGNH</sequence>